<dbReference type="Pfam" id="PF08707">
    <property type="entry name" value="PriCT_2"/>
    <property type="match status" value="1"/>
</dbReference>
<reference evidence="2 3" key="1">
    <citation type="submission" date="2019-10" db="EMBL/GenBank/DDBJ databases">
        <title>Evaluation of single-gene subtyping targets for Pseudomonas.</title>
        <authorList>
            <person name="Reichler S.J."/>
            <person name="Orsi R.H."/>
            <person name="Wiedmann M."/>
            <person name="Martin N.H."/>
            <person name="Murphy S.I."/>
        </authorList>
    </citation>
    <scope>NUCLEOTIDE SEQUENCE [LARGE SCALE GENOMIC DNA]</scope>
    <source>
        <strain evidence="2 3">FSL R10-1594</strain>
    </source>
</reference>
<dbReference type="Pfam" id="PF13481">
    <property type="entry name" value="AAA_25"/>
    <property type="match status" value="1"/>
</dbReference>
<gene>
    <name evidence="2" type="ORF">GHN41_23050</name>
</gene>
<dbReference type="InterPro" id="IPR015330">
    <property type="entry name" value="DNA_primase/pol_bifunc_N"/>
</dbReference>
<evidence type="ECO:0000259" key="1">
    <source>
        <dbReference type="SMART" id="SM00943"/>
    </source>
</evidence>
<dbReference type="OrthoDB" id="784829at2"/>
<accession>A0A7X1XTE3</accession>
<dbReference type="InterPro" id="IPR014819">
    <property type="entry name" value="PriCT_2"/>
</dbReference>
<evidence type="ECO:0000313" key="3">
    <source>
        <dbReference type="Proteomes" id="UP000443000"/>
    </source>
</evidence>
<protein>
    <submittedName>
        <fullName evidence="2">AAA family ATPase</fullName>
    </submittedName>
</protein>
<dbReference type="Proteomes" id="UP000443000">
    <property type="component" value="Unassembled WGS sequence"/>
</dbReference>
<proteinExistence type="predicted"/>
<sequence length="677" mass="73959">MSMPFLTTPPLARFNGNADAALYWFKFGLTVIPILPHSKQAVMKWDPWLATLSLETIQNHWSQNPSHELACIVGDNLIVLDTDSPAADKALGLIEAAHGCPPLFIVKTNKGFHHYFRIAPGAYAKSDSHHTDTYPDRIDVKTGRGMIVLPPSTDKTISSCHVDSIDGLHEVNQDFIDAVFKHNGRQPPRPSEPPIGVTTASPVTESHLAKLEALLAHISPDGGYADWLHVLMAIFHETQGSEEGLALADRWSSQGEGYSGQKEIDVKWRSFRLEEANPVTLGTLVKLAKEGGGDMQVILGSAENKFEACEYEVISPSPAPAPAPVQRSESHGDSPLTAFSLRGQLAKLEAQTAEQIPILGNLVLLGQATVFYAPPNTGKTLLILHMIINGIKQKIIDPAQLFYINMDDNSSGLVDKLRLAEEYGFHMLADGHQDFEFSAFRVAMETMIATDKARGVTVVLDTLKKFTNLMDKTKSTDFAKVIRRFSLKGGTVIALAHTNKNLGPDGRPVYSGTSDMVEDVDCAYMLSAVPQQSDPSQKVVEFRNFKGRGNVTQTAAYSYTLDRDIPYNELLLSVQEVDADQLTSVKRATEVQTDAQIIESIAGCIRDGIDSKMKLAEAAAERAGCSKRSALKVVDKYTGNDPAIHQWSFTVRERGAKVFMLLAPPSGSTDEPPPVVT</sequence>
<dbReference type="GO" id="GO:0016817">
    <property type="term" value="F:hydrolase activity, acting on acid anhydrides"/>
    <property type="evidence" value="ECO:0007669"/>
    <property type="project" value="InterPro"/>
</dbReference>
<dbReference type="SMART" id="SM00943">
    <property type="entry name" value="Prim-Pol"/>
    <property type="match status" value="1"/>
</dbReference>
<name>A0A7X1XTE3_9PSED</name>
<dbReference type="SUPFAM" id="SSF52540">
    <property type="entry name" value="P-loop containing nucleoside triphosphate hydrolases"/>
    <property type="match status" value="1"/>
</dbReference>
<feature type="domain" description="DNA primase/polymerase bifunctional N-terminal" evidence="1">
    <location>
        <begin position="21"/>
        <end position="215"/>
    </location>
</feature>
<dbReference type="SUPFAM" id="SSF56747">
    <property type="entry name" value="Prim-pol domain"/>
    <property type="match status" value="1"/>
</dbReference>
<dbReference type="InterPro" id="IPR027417">
    <property type="entry name" value="P-loop_NTPase"/>
</dbReference>
<dbReference type="Pfam" id="PF09250">
    <property type="entry name" value="Prim-Pol"/>
    <property type="match status" value="1"/>
</dbReference>
<dbReference type="AlphaFoldDB" id="A0A7X1XTE3"/>
<evidence type="ECO:0000313" key="2">
    <source>
        <dbReference type="EMBL" id="MQU19294.1"/>
    </source>
</evidence>
<comment type="caution">
    <text evidence="2">The sequence shown here is derived from an EMBL/GenBank/DDBJ whole genome shotgun (WGS) entry which is preliminary data.</text>
</comment>
<dbReference type="RefSeq" id="WP_153405762.1">
    <property type="nucleotide sequence ID" value="NZ_JBQQLD010000129.1"/>
</dbReference>
<dbReference type="EMBL" id="WIVT01000053">
    <property type="protein sequence ID" value="MQU19294.1"/>
    <property type="molecule type" value="Genomic_DNA"/>
</dbReference>
<organism evidence="2 3">
    <name type="scientific">Pseudomonas helleri</name>
    <dbReference type="NCBI Taxonomy" id="1608996"/>
    <lineage>
        <taxon>Bacteria</taxon>
        <taxon>Pseudomonadati</taxon>
        <taxon>Pseudomonadota</taxon>
        <taxon>Gammaproteobacteria</taxon>
        <taxon>Pseudomonadales</taxon>
        <taxon>Pseudomonadaceae</taxon>
        <taxon>Pseudomonas</taxon>
    </lineage>
</organism>
<dbReference type="Gene3D" id="3.40.50.300">
    <property type="entry name" value="P-loop containing nucleotide triphosphate hydrolases"/>
    <property type="match status" value="1"/>
</dbReference>